<accession>A0ABW6WS40</accession>
<organism evidence="7 8">
    <name type="scientific">Paractinoplanes globisporus</name>
    <dbReference type="NCBI Taxonomy" id="113565"/>
    <lineage>
        <taxon>Bacteria</taxon>
        <taxon>Bacillati</taxon>
        <taxon>Actinomycetota</taxon>
        <taxon>Actinomycetes</taxon>
        <taxon>Micromonosporales</taxon>
        <taxon>Micromonosporaceae</taxon>
        <taxon>Paractinoplanes</taxon>
    </lineage>
</organism>
<dbReference type="PANTHER" id="PTHR30055">
    <property type="entry name" value="HTH-TYPE TRANSCRIPTIONAL REGULATOR RUTR"/>
    <property type="match status" value="1"/>
</dbReference>
<dbReference type="InterPro" id="IPR023772">
    <property type="entry name" value="DNA-bd_HTH_TetR-type_CS"/>
</dbReference>
<keyword evidence="2" id="KW-0805">Transcription regulation</keyword>
<dbReference type="InterPro" id="IPR009057">
    <property type="entry name" value="Homeodomain-like_sf"/>
</dbReference>
<protein>
    <submittedName>
        <fullName evidence="7">TetR/AcrR family transcriptional regulator</fullName>
    </submittedName>
</protein>
<dbReference type="PRINTS" id="PR00455">
    <property type="entry name" value="HTHTETR"/>
</dbReference>
<dbReference type="SUPFAM" id="SSF48498">
    <property type="entry name" value="Tetracyclin repressor-like, C-terminal domain"/>
    <property type="match status" value="1"/>
</dbReference>
<evidence type="ECO:0000313" key="8">
    <source>
        <dbReference type="Proteomes" id="UP001602245"/>
    </source>
</evidence>
<dbReference type="InterPro" id="IPR039538">
    <property type="entry name" value="BetI_C"/>
</dbReference>
<evidence type="ECO:0000313" key="7">
    <source>
        <dbReference type="EMBL" id="MFF5295778.1"/>
    </source>
</evidence>
<keyword evidence="3 5" id="KW-0238">DNA-binding</keyword>
<evidence type="ECO:0000256" key="4">
    <source>
        <dbReference type="ARBA" id="ARBA00023163"/>
    </source>
</evidence>
<dbReference type="PROSITE" id="PS01081">
    <property type="entry name" value="HTH_TETR_1"/>
    <property type="match status" value="1"/>
</dbReference>
<dbReference type="PANTHER" id="PTHR30055:SF234">
    <property type="entry name" value="HTH-TYPE TRANSCRIPTIONAL REGULATOR BETI"/>
    <property type="match status" value="1"/>
</dbReference>
<evidence type="ECO:0000259" key="6">
    <source>
        <dbReference type="PROSITE" id="PS50977"/>
    </source>
</evidence>
<dbReference type="InterPro" id="IPR001647">
    <property type="entry name" value="HTH_TetR"/>
</dbReference>
<dbReference type="Proteomes" id="UP001602245">
    <property type="component" value="Unassembled WGS sequence"/>
</dbReference>
<evidence type="ECO:0000256" key="3">
    <source>
        <dbReference type="ARBA" id="ARBA00023125"/>
    </source>
</evidence>
<dbReference type="RefSeq" id="WP_040432680.1">
    <property type="nucleotide sequence ID" value="NZ_JBIAZU010000007.1"/>
</dbReference>
<feature type="domain" description="HTH tetR-type" evidence="6">
    <location>
        <begin position="10"/>
        <end position="70"/>
    </location>
</feature>
<comment type="caution">
    <text evidence="7">The sequence shown here is derived from an EMBL/GenBank/DDBJ whole genome shotgun (WGS) entry which is preliminary data.</text>
</comment>
<proteinExistence type="predicted"/>
<dbReference type="EMBL" id="JBIAZU010000007">
    <property type="protein sequence ID" value="MFF5295778.1"/>
    <property type="molecule type" value="Genomic_DNA"/>
</dbReference>
<evidence type="ECO:0000256" key="5">
    <source>
        <dbReference type="PROSITE-ProRule" id="PRU00335"/>
    </source>
</evidence>
<keyword evidence="4" id="KW-0804">Transcription</keyword>
<dbReference type="Pfam" id="PF00440">
    <property type="entry name" value="TetR_N"/>
    <property type="match status" value="1"/>
</dbReference>
<dbReference type="InterPro" id="IPR050109">
    <property type="entry name" value="HTH-type_TetR-like_transc_reg"/>
</dbReference>
<sequence length="208" mass="22430">MPRVSEEHLIARREQILAAARVCFLSKGLHTTSMQDLIHEAGLSVGAVYRYFKSKNEIIAAIAATVVGGIQQHIDQVAVRRLPLIDSMSLVLDGVDDQLGPGGYLPVALQVWSEATLDPVIGAIVKEKYEGLRASMRVLVVQAVESGELPADADIDATTAAIYGFLPGYALQRLLTGVPDKATYLVGIRTLLNSRRPADDAAVIQSRQ</sequence>
<name>A0ABW6WS40_9ACTN</name>
<keyword evidence="8" id="KW-1185">Reference proteome</keyword>
<dbReference type="Gene3D" id="1.10.357.10">
    <property type="entry name" value="Tetracycline Repressor, domain 2"/>
    <property type="match status" value="1"/>
</dbReference>
<feature type="DNA-binding region" description="H-T-H motif" evidence="5">
    <location>
        <begin position="33"/>
        <end position="52"/>
    </location>
</feature>
<keyword evidence="1" id="KW-0678">Repressor</keyword>
<dbReference type="PROSITE" id="PS50977">
    <property type="entry name" value="HTH_TETR_2"/>
    <property type="match status" value="1"/>
</dbReference>
<reference evidence="7 8" key="1">
    <citation type="submission" date="2024-10" db="EMBL/GenBank/DDBJ databases">
        <title>The Natural Products Discovery Center: Release of the First 8490 Sequenced Strains for Exploring Actinobacteria Biosynthetic Diversity.</title>
        <authorList>
            <person name="Kalkreuter E."/>
            <person name="Kautsar S.A."/>
            <person name="Yang D."/>
            <person name="Bader C.D."/>
            <person name="Teijaro C.N."/>
            <person name="Fluegel L."/>
            <person name="Davis C.M."/>
            <person name="Simpson J.R."/>
            <person name="Lauterbach L."/>
            <person name="Steele A.D."/>
            <person name="Gui C."/>
            <person name="Meng S."/>
            <person name="Li G."/>
            <person name="Viehrig K."/>
            <person name="Ye F."/>
            <person name="Su P."/>
            <person name="Kiefer A.F."/>
            <person name="Nichols A."/>
            <person name="Cepeda A.J."/>
            <person name="Yan W."/>
            <person name="Fan B."/>
            <person name="Jiang Y."/>
            <person name="Adhikari A."/>
            <person name="Zheng C.-J."/>
            <person name="Schuster L."/>
            <person name="Cowan T.M."/>
            <person name="Smanski M.J."/>
            <person name="Chevrette M.G."/>
            <person name="De Carvalho L.P.S."/>
            <person name="Shen B."/>
        </authorList>
    </citation>
    <scope>NUCLEOTIDE SEQUENCE [LARGE SCALE GENOMIC DNA]</scope>
    <source>
        <strain evidence="7 8">NPDC000087</strain>
    </source>
</reference>
<evidence type="ECO:0000256" key="2">
    <source>
        <dbReference type="ARBA" id="ARBA00023015"/>
    </source>
</evidence>
<dbReference type="Pfam" id="PF13977">
    <property type="entry name" value="TetR_C_6"/>
    <property type="match status" value="1"/>
</dbReference>
<evidence type="ECO:0000256" key="1">
    <source>
        <dbReference type="ARBA" id="ARBA00022491"/>
    </source>
</evidence>
<dbReference type="InterPro" id="IPR036271">
    <property type="entry name" value="Tet_transcr_reg_TetR-rel_C_sf"/>
</dbReference>
<gene>
    <name evidence="7" type="ORF">ACFY35_40640</name>
</gene>
<dbReference type="SUPFAM" id="SSF46689">
    <property type="entry name" value="Homeodomain-like"/>
    <property type="match status" value="1"/>
</dbReference>